<dbReference type="InterPro" id="IPR035994">
    <property type="entry name" value="Nucleoside_phosphorylase_sf"/>
</dbReference>
<dbReference type="PANTHER" id="PTHR46832">
    <property type="entry name" value="5'-METHYLTHIOADENOSINE/S-ADENOSYLHOMOCYSTEINE NUCLEOSIDASE"/>
    <property type="match status" value="1"/>
</dbReference>
<dbReference type="SUPFAM" id="SSF52200">
    <property type="entry name" value="Toll/Interleukin receptor TIR domain"/>
    <property type="match status" value="1"/>
</dbReference>
<dbReference type="PANTHER" id="PTHR46832:SF1">
    <property type="entry name" value="5'-METHYLTHIOADENOSINE_S-ADENOSYLHOMOCYSTEINE NUCLEOSIDASE"/>
    <property type="match status" value="1"/>
</dbReference>
<feature type="domain" description="TIR" evidence="1">
    <location>
        <begin position="568"/>
        <end position="694"/>
    </location>
</feature>
<dbReference type="Proteomes" id="UP001500610">
    <property type="component" value="Unassembled WGS sequence"/>
</dbReference>
<dbReference type="InterPro" id="IPR035897">
    <property type="entry name" value="Toll_tir_struct_dom_sf"/>
</dbReference>
<organism evidence="2 3">
    <name type="scientific">Streptomyces hyderabadensis</name>
    <dbReference type="NCBI Taxonomy" id="598549"/>
    <lineage>
        <taxon>Bacteria</taxon>
        <taxon>Bacillati</taxon>
        <taxon>Actinomycetota</taxon>
        <taxon>Actinomycetes</taxon>
        <taxon>Kitasatosporales</taxon>
        <taxon>Streptomycetaceae</taxon>
        <taxon>Streptomyces</taxon>
    </lineage>
</organism>
<evidence type="ECO:0000313" key="3">
    <source>
        <dbReference type="Proteomes" id="UP001500610"/>
    </source>
</evidence>
<reference evidence="3" key="1">
    <citation type="journal article" date="2019" name="Int. J. Syst. Evol. Microbiol.">
        <title>The Global Catalogue of Microorganisms (GCM) 10K type strain sequencing project: providing services to taxonomists for standard genome sequencing and annotation.</title>
        <authorList>
            <consortium name="The Broad Institute Genomics Platform"/>
            <consortium name="The Broad Institute Genome Sequencing Center for Infectious Disease"/>
            <person name="Wu L."/>
            <person name="Ma J."/>
        </authorList>
    </citation>
    <scope>NUCLEOTIDE SEQUENCE [LARGE SCALE GENOMIC DNA]</scope>
    <source>
        <strain evidence="3">JCM 17657</strain>
    </source>
</reference>
<sequence>MGLGADAGSGGVDVLIITALKEEYEAARSAGSAGYAGHPGVAAWEEHESESLIPFLVGTYVLADGRSMTVALARPTRMGATATAPVVSTLVERLRPRCLAMCGVCAGNPAHVALGDVVVAELAYAYDEGKRTQDGFEGDHRQIPAPEGWLRAAQDLGTSDLPSFGEASPHEARIWLMERLYAGEDPRRHPARSRFLSQASWTDQIQSLQADGLVTRKGAALSLTDAGYAHIEQLVYDDLDGPRKLPYAVVVGPMASGNVVVKDGLTWARLKQWGVRSVAGLEMESAVIAQVAHRLGLSDWVVAKGVMDHADPRKDDRYKQFAARSSAEVLFKLLGRRLAAPQVAAPSAALSRIRSVYVLGGVTGETTYPDYEQSQLAHVCEQLGQAVAKAGAELVVCSPFPDSADLHAVIGYVQSGAGRIVHLHSPRHPEVAERQTEMLAMLGSGHDTEIKNWYYPGPEDDESREQAWLLCQIQAMEEADVVIAVGGRVSKTANTVLHLAEARRKPIVPFAFLGGASRRAYQRRDWAAVYPALEHRRLMDRDAVPDAMKIADQLVTARMRTPHNYRWPPRRVFISRARPDAEFAQALETYLSGAGITALVGEKELRPDRMVNPTIEDAVLSADLFVVLWSRSYALSRFCYDEIELALRRHAVGELQLWIINLDGSDIVPPEARALPQALARTPHALVALVRELLEHAEPAPAAPAPAVPGGE</sequence>
<dbReference type="Pfam" id="PF01048">
    <property type="entry name" value="PNP_UDP_1"/>
    <property type="match status" value="1"/>
</dbReference>
<dbReference type="Gene3D" id="3.40.50.1580">
    <property type="entry name" value="Nucleoside phosphorylase domain"/>
    <property type="match status" value="1"/>
</dbReference>
<keyword evidence="3" id="KW-1185">Reference proteome</keyword>
<evidence type="ECO:0000313" key="2">
    <source>
        <dbReference type="EMBL" id="GAA5009309.1"/>
    </source>
</evidence>
<dbReference type="InterPro" id="IPR000157">
    <property type="entry name" value="TIR_dom"/>
</dbReference>
<dbReference type="EMBL" id="BAABIV010000032">
    <property type="protein sequence ID" value="GAA5009309.1"/>
    <property type="molecule type" value="Genomic_DNA"/>
</dbReference>
<gene>
    <name evidence="2" type="ORF">GCM10023257_65050</name>
</gene>
<evidence type="ECO:0000259" key="1">
    <source>
        <dbReference type="PROSITE" id="PS50104"/>
    </source>
</evidence>
<dbReference type="Gene3D" id="3.40.50.10140">
    <property type="entry name" value="Toll/interleukin-1 receptor homology (TIR) domain"/>
    <property type="match status" value="1"/>
</dbReference>
<dbReference type="Pfam" id="PF13676">
    <property type="entry name" value="TIR_2"/>
    <property type="match status" value="1"/>
</dbReference>
<dbReference type="RefSeq" id="WP_226027948.1">
    <property type="nucleotide sequence ID" value="NZ_BAABIV010000032.1"/>
</dbReference>
<dbReference type="InterPro" id="IPR000845">
    <property type="entry name" value="Nucleoside_phosphorylase_d"/>
</dbReference>
<accession>A0ABP9IUP9</accession>
<name>A0ABP9IUP9_9ACTN</name>
<protein>
    <submittedName>
        <fullName evidence="2">TIR domain-containing protein</fullName>
    </submittedName>
</protein>
<dbReference type="SUPFAM" id="SSF53167">
    <property type="entry name" value="Purine and uridine phosphorylases"/>
    <property type="match status" value="1"/>
</dbReference>
<comment type="caution">
    <text evidence="2">The sequence shown here is derived from an EMBL/GenBank/DDBJ whole genome shotgun (WGS) entry which is preliminary data.</text>
</comment>
<proteinExistence type="predicted"/>
<dbReference type="PROSITE" id="PS50104">
    <property type="entry name" value="TIR"/>
    <property type="match status" value="1"/>
</dbReference>